<accession>A0A1B0AT02</accession>
<keyword evidence="3" id="KW-1185">Reference proteome</keyword>
<name>A0A1B0AT02_9MUSC</name>
<feature type="transmembrane region" description="Helical" evidence="1">
    <location>
        <begin position="20"/>
        <end position="37"/>
    </location>
</feature>
<reference evidence="2" key="2">
    <citation type="submission" date="2020-05" db="UniProtKB">
        <authorList>
            <consortium name="EnsemblMetazoa"/>
        </authorList>
    </citation>
    <scope>IDENTIFICATION</scope>
    <source>
        <strain evidence="2">IAEA</strain>
    </source>
</reference>
<dbReference type="EMBL" id="JXJN01003078">
    <property type="status" value="NOT_ANNOTATED_CDS"/>
    <property type="molecule type" value="Genomic_DNA"/>
</dbReference>
<organism evidence="2 3">
    <name type="scientific">Glossina palpalis gambiensis</name>
    <dbReference type="NCBI Taxonomy" id="67801"/>
    <lineage>
        <taxon>Eukaryota</taxon>
        <taxon>Metazoa</taxon>
        <taxon>Ecdysozoa</taxon>
        <taxon>Arthropoda</taxon>
        <taxon>Hexapoda</taxon>
        <taxon>Insecta</taxon>
        <taxon>Pterygota</taxon>
        <taxon>Neoptera</taxon>
        <taxon>Endopterygota</taxon>
        <taxon>Diptera</taxon>
        <taxon>Brachycera</taxon>
        <taxon>Muscomorpha</taxon>
        <taxon>Hippoboscoidea</taxon>
        <taxon>Glossinidae</taxon>
        <taxon>Glossina</taxon>
    </lineage>
</organism>
<protein>
    <submittedName>
        <fullName evidence="2">Uncharacterized protein</fullName>
    </submittedName>
</protein>
<dbReference type="EnsemblMetazoa" id="GPPI007507-RA">
    <property type="protein sequence ID" value="GPPI007507-PA"/>
    <property type="gene ID" value="GPPI007507"/>
</dbReference>
<sequence>FAESIDECFNAIKKFNQNTGITYELSYIFIAFICYYLEKFFKDYANFKHKMFERKFCFELKIFRNCFVAQRFYYC</sequence>
<keyword evidence="1" id="KW-0472">Membrane</keyword>
<evidence type="ECO:0000313" key="3">
    <source>
        <dbReference type="Proteomes" id="UP000092460"/>
    </source>
</evidence>
<dbReference type="VEuPathDB" id="VectorBase:GPPI007507"/>
<evidence type="ECO:0000256" key="1">
    <source>
        <dbReference type="SAM" id="Phobius"/>
    </source>
</evidence>
<keyword evidence="1" id="KW-1133">Transmembrane helix</keyword>
<evidence type="ECO:0000313" key="2">
    <source>
        <dbReference type="EnsemblMetazoa" id="GPPI007507-PA"/>
    </source>
</evidence>
<keyword evidence="1" id="KW-0812">Transmembrane</keyword>
<dbReference type="AlphaFoldDB" id="A0A1B0AT02"/>
<proteinExistence type="predicted"/>
<reference evidence="3" key="1">
    <citation type="submission" date="2015-01" db="EMBL/GenBank/DDBJ databases">
        <authorList>
            <person name="Aksoy S."/>
            <person name="Warren W."/>
            <person name="Wilson R.K."/>
        </authorList>
    </citation>
    <scope>NUCLEOTIDE SEQUENCE [LARGE SCALE GENOMIC DNA]</scope>
    <source>
        <strain evidence="3">IAEA</strain>
    </source>
</reference>
<dbReference type="Proteomes" id="UP000092460">
    <property type="component" value="Unassembled WGS sequence"/>
</dbReference>